<name>A0ABW4ZXM0_9BACL</name>
<dbReference type="RefSeq" id="WP_386045506.1">
    <property type="nucleotide sequence ID" value="NZ_JBHUIO010000005.1"/>
</dbReference>
<dbReference type="CDD" id="cd00586">
    <property type="entry name" value="4HBT"/>
    <property type="match status" value="1"/>
</dbReference>
<dbReference type="SUPFAM" id="SSF54637">
    <property type="entry name" value="Thioesterase/thiol ester dehydrase-isomerase"/>
    <property type="match status" value="1"/>
</dbReference>
<dbReference type="EMBL" id="JBHUIO010000005">
    <property type="protein sequence ID" value="MFD2169955.1"/>
    <property type="molecule type" value="Genomic_DNA"/>
</dbReference>
<dbReference type="PANTHER" id="PTHR31793:SF27">
    <property type="entry name" value="NOVEL THIOESTERASE SUPERFAMILY DOMAIN AND SAPOSIN A-TYPE DOMAIN CONTAINING PROTEIN (0610012H03RIK)"/>
    <property type="match status" value="1"/>
</dbReference>
<sequence>MYTNVVDVRFNDCDALGHVNNAVYFTYFEECRKEFFRIFNPSLDIHAWNLIVASTRCDFLQEAVYAQKLTVYGWIGKVGSSSFEVEHAMADEQGNWVARGKATLLGFDFANKKAVPLSTEIRDALLQHGEGPAGVPTIRG</sequence>
<evidence type="ECO:0000256" key="2">
    <source>
        <dbReference type="ARBA" id="ARBA00022801"/>
    </source>
</evidence>
<dbReference type="Gene3D" id="3.10.129.10">
    <property type="entry name" value="Hotdog Thioesterase"/>
    <property type="match status" value="1"/>
</dbReference>
<dbReference type="InterPro" id="IPR050563">
    <property type="entry name" value="4-hydroxybenzoyl-CoA_TE"/>
</dbReference>
<keyword evidence="4" id="KW-1185">Reference proteome</keyword>
<reference evidence="4" key="1">
    <citation type="journal article" date="2019" name="Int. J. Syst. Evol. Microbiol.">
        <title>The Global Catalogue of Microorganisms (GCM) 10K type strain sequencing project: providing services to taxonomists for standard genome sequencing and annotation.</title>
        <authorList>
            <consortium name="The Broad Institute Genomics Platform"/>
            <consortium name="The Broad Institute Genome Sequencing Center for Infectious Disease"/>
            <person name="Wu L."/>
            <person name="Ma J."/>
        </authorList>
    </citation>
    <scope>NUCLEOTIDE SEQUENCE [LARGE SCALE GENOMIC DNA]</scope>
    <source>
        <strain evidence="4">CGMCC 1.13574</strain>
    </source>
</reference>
<dbReference type="EC" id="3.1.2.-" evidence="3"/>
<dbReference type="PANTHER" id="PTHR31793">
    <property type="entry name" value="4-HYDROXYBENZOYL-COA THIOESTERASE FAMILY MEMBER"/>
    <property type="match status" value="1"/>
</dbReference>
<gene>
    <name evidence="3" type="ORF">ACFSOY_08100</name>
</gene>
<proteinExistence type="inferred from homology"/>
<evidence type="ECO:0000313" key="3">
    <source>
        <dbReference type="EMBL" id="MFD2169955.1"/>
    </source>
</evidence>
<dbReference type="InterPro" id="IPR029069">
    <property type="entry name" value="HotDog_dom_sf"/>
</dbReference>
<dbReference type="Pfam" id="PF13279">
    <property type="entry name" value="4HBT_2"/>
    <property type="match status" value="1"/>
</dbReference>
<comment type="caution">
    <text evidence="3">The sequence shown here is derived from an EMBL/GenBank/DDBJ whole genome shotgun (WGS) entry which is preliminary data.</text>
</comment>
<accession>A0ABW4ZXM0</accession>
<evidence type="ECO:0000313" key="4">
    <source>
        <dbReference type="Proteomes" id="UP001597343"/>
    </source>
</evidence>
<comment type="similarity">
    <text evidence="1">Belongs to the 4-hydroxybenzoyl-CoA thioesterase family.</text>
</comment>
<protein>
    <submittedName>
        <fullName evidence="3">Acyl-CoA thioesterase</fullName>
        <ecNumber evidence="3">3.1.2.-</ecNumber>
    </submittedName>
</protein>
<evidence type="ECO:0000256" key="1">
    <source>
        <dbReference type="ARBA" id="ARBA00005953"/>
    </source>
</evidence>
<dbReference type="GO" id="GO:0016787">
    <property type="term" value="F:hydrolase activity"/>
    <property type="evidence" value="ECO:0007669"/>
    <property type="project" value="UniProtKB-KW"/>
</dbReference>
<keyword evidence="2 3" id="KW-0378">Hydrolase</keyword>
<organism evidence="3 4">
    <name type="scientific">Tumebacillus lipolyticus</name>
    <dbReference type="NCBI Taxonomy" id="1280370"/>
    <lineage>
        <taxon>Bacteria</taxon>
        <taxon>Bacillati</taxon>
        <taxon>Bacillota</taxon>
        <taxon>Bacilli</taxon>
        <taxon>Bacillales</taxon>
        <taxon>Alicyclobacillaceae</taxon>
        <taxon>Tumebacillus</taxon>
    </lineage>
</organism>
<dbReference type="Proteomes" id="UP001597343">
    <property type="component" value="Unassembled WGS sequence"/>
</dbReference>